<dbReference type="AlphaFoldDB" id="A0AAV4RN67"/>
<sequence>MTGAGPDEVTGMEAHSTSIRMRPGQCNRGSATREGSPKALLRGCRPASLRTVIITTLDKHVPSGLWHAIKANCEHMPLRVC</sequence>
<dbReference type="EMBL" id="BPLR01008237">
    <property type="protein sequence ID" value="GIY23134.1"/>
    <property type="molecule type" value="Genomic_DNA"/>
</dbReference>
<reference evidence="2 3" key="1">
    <citation type="submission" date="2021-06" db="EMBL/GenBank/DDBJ databases">
        <title>Caerostris extrusa draft genome.</title>
        <authorList>
            <person name="Kono N."/>
            <person name="Arakawa K."/>
        </authorList>
    </citation>
    <scope>NUCLEOTIDE SEQUENCE [LARGE SCALE GENOMIC DNA]</scope>
</reference>
<protein>
    <submittedName>
        <fullName evidence="2">Uncharacterized protein</fullName>
    </submittedName>
</protein>
<evidence type="ECO:0000256" key="1">
    <source>
        <dbReference type="SAM" id="MobiDB-lite"/>
    </source>
</evidence>
<accession>A0AAV4RN67</accession>
<evidence type="ECO:0000313" key="2">
    <source>
        <dbReference type="EMBL" id="GIY23134.1"/>
    </source>
</evidence>
<dbReference type="Proteomes" id="UP001054945">
    <property type="component" value="Unassembled WGS sequence"/>
</dbReference>
<comment type="caution">
    <text evidence="2">The sequence shown here is derived from an EMBL/GenBank/DDBJ whole genome shotgun (WGS) entry which is preliminary data.</text>
</comment>
<evidence type="ECO:0000313" key="3">
    <source>
        <dbReference type="Proteomes" id="UP001054945"/>
    </source>
</evidence>
<feature type="region of interest" description="Disordered" evidence="1">
    <location>
        <begin position="1"/>
        <end position="39"/>
    </location>
</feature>
<name>A0AAV4RN67_CAEEX</name>
<organism evidence="2 3">
    <name type="scientific">Caerostris extrusa</name>
    <name type="common">Bark spider</name>
    <name type="synonym">Caerostris bankana</name>
    <dbReference type="NCBI Taxonomy" id="172846"/>
    <lineage>
        <taxon>Eukaryota</taxon>
        <taxon>Metazoa</taxon>
        <taxon>Ecdysozoa</taxon>
        <taxon>Arthropoda</taxon>
        <taxon>Chelicerata</taxon>
        <taxon>Arachnida</taxon>
        <taxon>Araneae</taxon>
        <taxon>Araneomorphae</taxon>
        <taxon>Entelegynae</taxon>
        <taxon>Araneoidea</taxon>
        <taxon>Araneidae</taxon>
        <taxon>Caerostris</taxon>
    </lineage>
</organism>
<proteinExistence type="predicted"/>
<gene>
    <name evidence="2" type="ORF">CEXT_398451</name>
</gene>
<keyword evidence="3" id="KW-1185">Reference proteome</keyword>